<feature type="compositionally biased region" description="Low complexity" evidence="1">
    <location>
        <begin position="335"/>
        <end position="352"/>
    </location>
</feature>
<gene>
    <name evidence="2" type="ORF">PGQ11_010534</name>
</gene>
<protein>
    <submittedName>
        <fullName evidence="2">Uncharacterized protein</fullName>
    </submittedName>
</protein>
<feature type="compositionally biased region" description="Low complexity" evidence="1">
    <location>
        <begin position="363"/>
        <end position="379"/>
    </location>
</feature>
<feature type="region of interest" description="Disordered" evidence="1">
    <location>
        <begin position="174"/>
        <end position="440"/>
    </location>
</feature>
<dbReference type="Proteomes" id="UP001390339">
    <property type="component" value="Unassembled WGS sequence"/>
</dbReference>
<name>A0ABR2IBS8_9PEZI</name>
<accession>A0ABR2IBS8</accession>
<keyword evidence="3" id="KW-1185">Reference proteome</keyword>
<feature type="compositionally biased region" description="Low complexity" evidence="1">
    <location>
        <begin position="184"/>
        <end position="215"/>
    </location>
</feature>
<evidence type="ECO:0000313" key="2">
    <source>
        <dbReference type="EMBL" id="KAK8859800.1"/>
    </source>
</evidence>
<dbReference type="EMBL" id="JAPCWZ010000006">
    <property type="protein sequence ID" value="KAK8859800.1"/>
    <property type="molecule type" value="Genomic_DNA"/>
</dbReference>
<comment type="caution">
    <text evidence="2">The sequence shown here is derived from an EMBL/GenBank/DDBJ whole genome shotgun (WGS) entry which is preliminary data.</text>
</comment>
<evidence type="ECO:0000256" key="1">
    <source>
        <dbReference type="SAM" id="MobiDB-lite"/>
    </source>
</evidence>
<feature type="compositionally biased region" description="Polar residues" evidence="1">
    <location>
        <begin position="281"/>
        <end position="305"/>
    </location>
</feature>
<evidence type="ECO:0000313" key="3">
    <source>
        <dbReference type="Proteomes" id="UP001390339"/>
    </source>
</evidence>
<sequence length="561" mass="59014">MGKGHEKKEDEPPVEIMAHIQAGASAQDDARNRLLAQAFLSFEPSQVVEGTAPPNPRQPQSSSLGANTPANYPNLTGSIGLTHVGSMSTPPAAQGSAPTPPSGAQSLASRGFFASQPVLPTIEVPYTSRPLPWSQGDTPSHMGFSSPSVSSNMTPMPAGGWDNRASTEVTHISETTRGGSTIIPETPQEQSAPPSSQQFVPPSSFTSTTSFGSSSVLGNDSPRPVDPEMACGPSLIYYPPGLNPDGSYETPPPGGQRPVESSDDEVSETPVSSHRAPGSSLPMQSSPLREVMNLSQQPRGSSPMQTDDDISLPSLPIDVPMQFPSSPPQFADPMNTSSPSSGNNGGSIPPSSHRSDPVPFVIPNTSSQVSGGSSSQNSNLPPPSTGSFIPETSPFNASQFPPSSSQPPLYNPNLEIHGPAVPPSSQNSGGDGGLLIPPALGDLQTRLNHDGRSFQPARQNRALRPDERGYWVVDTSAWTPQQWLAAWAHLTEFVGGGAAGWSVSVRRDEDGATLRIYCFGAVAEHVWWLLFQVSEGRVVATGGRWLDASGTEVLQMGARPQ</sequence>
<feature type="region of interest" description="Disordered" evidence="1">
    <location>
        <begin position="45"/>
        <end position="107"/>
    </location>
</feature>
<organism evidence="2 3">
    <name type="scientific">Apiospora arundinis</name>
    <dbReference type="NCBI Taxonomy" id="335852"/>
    <lineage>
        <taxon>Eukaryota</taxon>
        <taxon>Fungi</taxon>
        <taxon>Dikarya</taxon>
        <taxon>Ascomycota</taxon>
        <taxon>Pezizomycotina</taxon>
        <taxon>Sordariomycetes</taxon>
        <taxon>Xylariomycetidae</taxon>
        <taxon>Amphisphaeriales</taxon>
        <taxon>Apiosporaceae</taxon>
        <taxon>Apiospora</taxon>
    </lineage>
</organism>
<proteinExistence type="predicted"/>
<feature type="compositionally biased region" description="Low complexity" evidence="1">
    <location>
        <begin position="393"/>
        <end position="408"/>
    </location>
</feature>
<reference evidence="2 3" key="1">
    <citation type="journal article" date="2024" name="IMA Fungus">
        <title>Apiospora arundinis, a panoply of carbohydrate-active enzymes and secondary metabolites.</title>
        <authorList>
            <person name="Sorensen T."/>
            <person name="Petersen C."/>
            <person name="Muurmann A.T."/>
            <person name="Christiansen J.V."/>
            <person name="Brundto M.L."/>
            <person name="Overgaard C.K."/>
            <person name="Boysen A.T."/>
            <person name="Wollenberg R.D."/>
            <person name="Larsen T.O."/>
            <person name="Sorensen J.L."/>
            <person name="Nielsen K.L."/>
            <person name="Sondergaard T.E."/>
        </authorList>
    </citation>
    <scope>NUCLEOTIDE SEQUENCE [LARGE SCALE GENOMIC DNA]</scope>
    <source>
        <strain evidence="2 3">AAU 773</strain>
    </source>
</reference>
<feature type="compositionally biased region" description="Polar residues" evidence="1">
    <location>
        <begin position="58"/>
        <end position="91"/>
    </location>
</feature>